<reference evidence="1" key="2">
    <citation type="submission" date="2020-07" db="EMBL/GenBank/DDBJ databases">
        <authorList>
            <person name="Lood C."/>
            <person name="Girard L."/>
        </authorList>
    </citation>
    <scope>NUCLEOTIDE SEQUENCE</scope>
    <source>
        <strain evidence="1">BW13M1</strain>
    </source>
</reference>
<proteinExistence type="predicted"/>
<dbReference type="AlphaFoldDB" id="A0A923JY94"/>
<protein>
    <recommendedName>
        <fullName evidence="2">Transcriptional regulator</fullName>
    </recommendedName>
</protein>
<gene>
    <name evidence="1" type="ORF">HU751_06280</name>
</gene>
<reference evidence="1" key="1">
    <citation type="journal article" date="2020" name="Microorganisms">
        <title>Reliable Identification of Environmental Pseudomonas Isolates Using the rpoD Gene.</title>
        <authorList>
            <consortium name="The Broad Institute Genome Sequencing Platform"/>
            <person name="Girard L."/>
            <person name="Lood C."/>
            <person name="Rokni-Zadeh H."/>
            <person name="van Noort V."/>
            <person name="Lavigne R."/>
            <person name="De Mot R."/>
        </authorList>
    </citation>
    <scope>NUCLEOTIDE SEQUENCE</scope>
    <source>
        <strain evidence="1">BW13M1</strain>
    </source>
</reference>
<accession>A0A923JY94</accession>
<name>A0A923JY94_9PSED</name>
<organism evidence="1">
    <name type="scientific">Pseudomonas peradeniyensis</name>
    <dbReference type="NCBI Taxonomy" id="2745488"/>
    <lineage>
        <taxon>Bacteria</taxon>
        <taxon>Pseudomonadati</taxon>
        <taxon>Pseudomonadota</taxon>
        <taxon>Gammaproteobacteria</taxon>
        <taxon>Pseudomonadales</taxon>
        <taxon>Pseudomonadaceae</taxon>
        <taxon>Pseudomonas</taxon>
    </lineage>
</organism>
<evidence type="ECO:0008006" key="2">
    <source>
        <dbReference type="Google" id="ProtNLM"/>
    </source>
</evidence>
<evidence type="ECO:0000313" key="1">
    <source>
        <dbReference type="EMBL" id="MBC3445372.1"/>
    </source>
</evidence>
<comment type="caution">
    <text evidence="1">The sequence shown here is derived from an EMBL/GenBank/DDBJ whole genome shotgun (WGS) entry which is preliminary data.</text>
</comment>
<sequence>MKIQPIFNDDDLQAAFKRLEAIFQAEPGAAEADEMEVLVRFIETYESKHYPILSPASVA</sequence>
<dbReference type="EMBL" id="JABWRJ010000005">
    <property type="protein sequence ID" value="MBC3445372.1"/>
    <property type="molecule type" value="Genomic_DNA"/>
</dbReference>